<evidence type="ECO:0000256" key="3">
    <source>
        <dbReference type="ARBA" id="ARBA00023143"/>
    </source>
</evidence>
<dbReference type="PANTHER" id="PTHR30435:SF33">
    <property type="entry name" value="FLAGELLAR BASAL-BODY ROD PROTEIN"/>
    <property type="match status" value="1"/>
</dbReference>
<comment type="similarity">
    <text evidence="2">Belongs to the flagella basal body rod proteins family.</text>
</comment>
<dbReference type="Proteomes" id="UP000761264">
    <property type="component" value="Unassembled WGS sequence"/>
</dbReference>
<dbReference type="GO" id="GO:0071978">
    <property type="term" value="P:bacterial-type flagellum-dependent swarming motility"/>
    <property type="evidence" value="ECO:0007669"/>
    <property type="project" value="TreeGrafter"/>
</dbReference>
<dbReference type="InterPro" id="IPR010930">
    <property type="entry name" value="Flg_bb/hook_C_dom"/>
</dbReference>
<evidence type="ECO:0000259" key="5">
    <source>
        <dbReference type="Pfam" id="PF00460"/>
    </source>
</evidence>
<accession>A0A967F0K5</accession>
<dbReference type="Pfam" id="PF06429">
    <property type="entry name" value="Flg_bbr_C"/>
    <property type="match status" value="1"/>
</dbReference>
<proteinExistence type="inferred from homology"/>
<dbReference type="InterPro" id="IPR019776">
    <property type="entry name" value="Flagellar_basal_body_rod_CS"/>
</dbReference>
<evidence type="ECO:0000313" key="8">
    <source>
        <dbReference type="Proteomes" id="UP000761264"/>
    </source>
</evidence>
<evidence type="ECO:0000256" key="4">
    <source>
        <dbReference type="SAM" id="MobiDB-lite"/>
    </source>
</evidence>
<dbReference type="RefSeq" id="WP_167228166.1">
    <property type="nucleotide sequence ID" value="NZ_JAAQPH010000017.1"/>
</dbReference>
<protein>
    <submittedName>
        <fullName evidence="7">Flagellar biosynthesis protein FlgG</fullName>
    </submittedName>
</protein>
<dbReference type="InterPro" id="IPR001444">
    <property type="entry name" value="Flag_bb_rod_N"/>
</dbReference>
<organism evidence="7 8">
    <name type="scientific">Pelagibius litoralis</name>
    <dbReference type="NCBI Taxonomy" id="374515"/>
    <lineage>
        <taxon>Bacteria</taxon>
        <taxon>Pseudomonadati</taxon>
        <taxon>Pseudomonadota</taxon>
        <taxon>Alphaproteobacteria</taxon>
        <taxon>Rhodospirillales</taxon>
        <taxon>Rhodovibrionaceae</taxon>
        <taxon>Pelagibius</taxon>
    </lineage>
</organism>
<comment type="subcellular location">
    <subcellularLocation>
        <location evidence="1">Bacterial flagellum basal body</location>
    </subcellularLocation>
</comment>
<keyword evidence="7" id="KW-0282">Flagellum</keyword>
<dbReference type="PROSITE" id="PS00588">
    <property type="entry name" value="FLAGELLA_BB_ROD"/>
    <property type="match status" value="1"/>
</dbReference>
<evidence type="ECO:0000256" key="2">
    <source>
        <dbReference type="ARBA" id="ARBA00009677"/>
    </source>
</evidence>
<feature type="domain" description="Flagellar basal-body/hook protein C-terminal" evidence="6">
    <location>
        <begin position="87"/>
        <end position="129"/>
    </location>
</feature>
<evidence type="ECO:0000259" key="6">
    <source>
        <dbReference type="Pfam" id="PF06429"/>
    </source>
</evidence>
<reference evidence="7" key="1">
    <citation type="submission" date="2020-03" db="EMBL/GenBank/DDBJ databases">
        <title>Genome of Pelagibius litoralis DSM 21314T.</title>
        <authorList>
            <person name="Wang G."/>
        </authorList>
    </citation>
    <scope>NUCLEOTIDE SEQUENCE</scope>
    <source>
        <strain evidence="7">DSM 21314</strain>
    </source>
</reference>
<name>A0A967F0K5_9PROT</name>
<comment type="caution">
    <text evidence="7">The sequence shown here is derived from an EMBL/GenBank/DDBJ whole genome shotgun (WGS) entry which is preliminary data.</text>
</comment>
<evidence type="ECO:0000256" key="1">
    <source>
        <dbReference type="ARBA" id="ARBA00004117"/>
    </source>
</evidence>
<evidence type="ECO:0000313" key="7">
    <source>
        <dbReference type="EMBL" id="NIA70901.1"/>
    </source>
</evidence>
<keyword evidence="7" id="KW-0969">Cilium</keyword>
<dbReference type="PANTHER" id="PTHR30435">
    <property type="entry name" value="FLAGELLAR PROTEIN"/>
    <property type="match status" value="1"/>
</dbReference>
<dbReference type="AlphaFoldDB" id="A0A967F0K5"/>
<feature type="region of interest" description="Disordered" evidence="4">
    <location>
        <begin position="28"/>
        <end position="89"/>
    </location>
</feature>
<feature type="domain" description="Flagellar basal body rod protein N-terminal" evidence="5">
    <location>
        <begin position="7"/>
        <end position="29"/>
    </location>
</feature>
<keyword evidence="3" id="KW-0975">Bacterial flagellum</keyword>
<dbReference type="Pfam" id="PF00460">
    <property type="entry name" value="Flg_bb_rod"/>
    <property type="match status" value="1"/>
</dbReference>
<dbReference type="EMBL" id="JAAQPH010000017">
    <property type="protein sequence ID" value="NIA70901.1"/>
    <property type="molecule type" value="Genomic_DNA"/>
</dbReference>
<keyword evidence="8" id="KW-1185">Reference proteome</keyword>
<sequence>MIQGFSISVSGLMAQSKRLAVSADNVANMRSRGVDPDGPREQPGAYQPKRVQDVTTGGGGVRGEVRPIAPASVRSYEPSSPDANSEGLVDRPNVNLAEELVTQIQAQRAYEANAAAIRTQDEITDSLLDIKS</sequence>
<dbReference type="GO" id="GO:0009425">
    <property type="term" value="C:bacterial-type flagellum basal body"/>
    <property type="evidence" value="ECO:0007669"/>
    <property type="project" value="UniProtKB-SubCell"/>
</dbReference>
<gene>
    <name evidence="7" type="ORF">HBA54_20070</name>
</gene>
<keyword evidence="7" id="KW-0966">Cell projection</keyword>